<feature type="compositionally biased region" description="Pro residues" evidence="1">
    <location>
        <begin position="261"/>
        <end position="274"/>
    </location>
</feature>
<organism evidence="3 4">
    <name type="scientific">Mycena rosella</name>
    <name type="common">Pink bonnet</name>
    <name type="synonym">Agaricus rosellus</name>
    <dbReference type="NCBI Taxonomy" id="1033263"/>
    <lineage>
        <taxon>Eukaryota</taxon>
        <taxon>Fungi</taxon>
        <taxon>Dikarya</taxon>
        <taxon>Basidiomycota</taxon>
        <taxon>Agaricomycotina</taxon>
        <taxon>Agaricomycetes</taxon>
        <taxon>Agaricomycetidae</taxon>
        <taxon>Agaricales</taxon>
        <taxon>Marasmiineae</taxon>
        <taxon>Mycenaceae</taxon>
        <taxon>Mycena</taxon>
    </lineage>
</organism>
<evidence type="ECO:0000313" key="4">
    <source>
        <dbReference type="Proteomes" id="UP001221757"/>
    </source>
</evidence>
<dbReference type="EMBL" id="JARKIE010000036">
    <property type="protein sequence ID" value="KAJ7696039.1"/>
    <property type="molecule type" value="Genomic_DNA"/>
</dbReference>
<evidence type="ECO:0000256" key="1">
    <source>
        <dbReference type="SAM" id="MobiDB-lite"/>
    </source>
</evidence>
<keyword evidence="4" id="KW-1185">Reference proteome</keyword>
<reference evidence="3" key="1">
    <citation type="submission" date="2023-03" db="EMBL/GenBank/DDBJ databases">
        <title>Massive genome expansion in bonnet fungi (Mycena s.s.) driven by repeated elements and novel gene families across ecological guilds.</title>
        <authorList>
            <consortium name="Lawrence Berkeley National Laboratory"/>
            <person name="Harder C.B."/>
            <person name="Miyauchi S."/>
            <person name="Viragh M."/>
            <person name="Kuo A."/>
            <person name="Thoen E."/>
            <person name="Andreopoulos B."/>
            <person name="Lu D."/>
            <person name="Skrede I."/>
            <person name="Drula E."/>
            <person name="Henrissat B."/>
            <person name="Morin E."/>
            <person name="Kohler A."/>
            <person name="Barry K."/>
            <person name="LaButti K."/>
            <person name="Morin E."/>
            <person name="Salamov A."/>
            <person name="Lipzen A."/>
            <person name="Mereny Z."/>
            <person name="Hegedus B."/>
            <person name="Baldrian P."/>
            <person name="Stursova M."/>
            <person name="Weitz H."/>
            <person name="Taylor A."/>
            <person name="Grigoriev I.V."/>
            <person name="Nagy L.G."/>
            <person name="Martin F."/>
            <person name="Kauserud H."/>
        </authorList>
    </citation>
    <scope>NUCLEOTIDE SEQUENCE</scope>
    <source>
        <strain evidence="3">CBHHK067</strain>
    </source>
</reference>
<evidence type="ECO:0008006" key="5">
    <source>
        <dbReference type="Google" id="ProtNLM"/>
    </source>
</evidence>
<feature type="signal peptide" evidence="2">
    <location>
        <begin position="1"/>
        <end position="23"/>
    </location>
</feature>
<evidence type="ECO:0000313" key="3">
    <source>
        <dbReference type="EMBL" id="KAJ7696039.1"/>
    </source>
</evidence>
<name>A0AAD7DQM1_MYCRO</name>
<dbReference type="Proteomes" id="UP001221757">
    <property type="component" value="Unassembled WGS sequence"/>
</dbReference>
<accession>A0AAD7DQM1</accession>
<evidence type="ECO:0000256" key="2">
    <source>
        <dbReference type="SAM" id="SignalP"/>
    </source>
</evidence>
<comment type="caution">
    <text evidence="3">The sequence shown here is derived from an EMBL/GenBank/DDBJ whole genome shotgun (WGS) entry which is preliminary data.</text>
</comment>
<protein>
    <recommendedName>
        <fullName evidence="5">Fungal N-terminal domain-containing protein</fullName>
    </recommendedName>
</protein>
<feature type="region of interest" description="Disordered" evidence="1">
    <location>
        <begin position="227"/>
        <end position="303"/>
    </location>
</feature>
<feature type="region of interest" description="Disordered" evidence="1">
    <location>
        <begin position="315"/>
        <end position="343"/>
    </location>
</feature>
<feature type="chain" id="PRO_5042193400" description="Fungal N-terminal domain-containing protein" evidence="2">
    <location>
        <begin position="24"/>
        <end position="356"/>
    </location>
</feature>
<gene>
    <name evidence="3" type="ORF">B0H17DRAFT_1054686</name>
</gene>
<sequence>MLCAVPCSLSLLTLKMLLTFALAYGSFGDLLETAKLVAKIVAFLCNGRKLSQERGALVAELETLNDHLTTLTFVASNVHINPSCTRSLSVVTGIRSEVELSRLLLIPFLNKLSAPRGLFSDIVLALTEESRLAKFRKEISRPLNTIRTLMVTLNLVASQGISAQLLGAISQLERVQNVGSQVLAVGDKMDLYGKHLAAIYDAVVKAPIAKAGGAAVKLSIAMTPPSPPRELPAELPNARPGWQTWHTSRNREHEEPLPSSSGPPPRPSGPPPRLDIPSWATWEPEKPGGPTATQRTSRKRNMPRLEIESWVTWRPDPTLIPTPSSAEPRLLVPDDGSPGLFGPRLSLDSLQETMRW</sequence>
<keyword evidence="2" id="KW-0732">Signal</keyword>
<proteinExistence type="predicted"/>
<dbReference type="AlphaFoldDB" id="A0AAD7DQM1"/>